<dbReference type="Proteomes" id="UP001374535">
    <property type="component" value="Chromosome 10"/>
</dbReference>
<dbReference type="InterPro" id="IPR004883">
    <property type="entry name" value="LOB"/>
</dbReference>
<dbReference type="PANTHER" id="PTHR31301:SF77">
    <property type="entry name" value="LOB DOMAIN-CONTAINING PROTEIN 1-LIKE"/>
    <property type="match status" value="1"/>
</dbReference>
<evidence type="ECO:0000256" key="2">
    <source>
        <dbReference type="SAM" id="Coils"/>
    </source>
</evidence>
<organism evidence="4 5">
    <name type="scientific">Vigna mungo</name>
    <name type="common">Black gram</name>
    <name type="synonym">Phaseolus mungo</name>
    <dbReference type="NCBI Taxonomy" id="3915"/>
    <lineage>
        <taxon>Eukaryota</taxon>
        <taxon>Viridiplantae</taxon>
        <taxon>Streptophyta</taxon>
        <taxon>Embryophyta</taxon>
        <taxon>Tracheophyta</taxon>
        <taxon>Spermatophyta</taxon>
        <taxon>Magnoliopsida</taxon>
        <taxon>eudicotyledons</taxon>
        <taxon>Gunneridae</taxon>
        <taxon>Pentapetalae</taxon>
        <taxon>rosids</taxon>
        <taxon>fabids</taxon>
        <taxon>Fabales</taxon>
        <taxon>Fabaceae</taxon>
        <taxon>Papilionoideae</taxon>
        <taxon>50 kb inversion clade</taxon>
        <taxon>NPAAA clade</taxon>
        <taxon>indigoferoid/millettioid clade</taxon>
        <taxon>Phaseoleae</taxon>
        <taxon>Vigna</taxon>
    </lineage>
</organism>
<feature type="domain" description="LOB" evidence="3">
    <location>
        <begin position="15"/>
        <end position="116"/>
    </location>
</feature>
<dbReference type="AlphaFoldDB" id="A0AAQ3MMM4"/>
<keyword evidence="2" id="KW-0175">Coiled coil</keyword>
<protein>
    <recommendedName>
        <fullName evidence="3">LOB domain-containing protein</fullName>
    </recommendedName>
</protein>
<dbReference type="Pfam" id="PF03195">
    <property type="entry name" value="LOB"/>
    <property type="match status" value="1"/>
</dbReference>
<feature type="coiled-coil region" evidence="2">
    <location>
        <begin position="95"/>
        <end position="129"/>
    </location>
</feature>
<evidence type="ECO:0000313" key="5">
    <source>
        <dbReference type="Proteomes" id="UP001374535"/>
    </source>
</evidence>
<keyword evidence="5" id="KW-1185">Reference proteome</keyword>
<evidence type="ECO:0000256" key="1">
    <source>
        <dbReference type="ARBA" id="ARBA00005474"/>
    </source>
</evidence>
<dbReference type="EMBL" id="CP144691">
    <property type="protein sequence ID" value="WVY93194.1"/>
    <property type="molecule type" value="Genomic_DNA"/>
</dbReference>
<proteinExistence type="inferred from homology"/>
<evidence type="ECO:0000313" key="4">
    <source>
        <dbReference type="EMBL" id="WVY93194.1"/>
    </source>
</evidence>
<dbReference type="PROSITE" id="PS50891">
    <property type="entry name" value="LOB"/>
    <property type="match status" value="1"/>
</dbReference>
<evidence type="ECO:0000259" key="3">
    <source>
        <dbReference type="PROSITE" id="PS50891"/>
    </source>
</evidence>
<dbReference type="PANTHER" id="PTHR31301">
    <property type="entry name" value="LOB DOMAIN-CONTAINING PROTEIN 4-RELATED"/>
    <property type="match status" value="1"/>
</dbReference>
<name>A0AAQ3MMM4_VIGMU</name>
<comment type="similarity">
    <text evidence="1">Belongs to the LOB domain-containing protein family.</text>
</comment>
<gene>
    <name evidence="4" type="ORF">V8G54_032282</name>
</gene>
<reference evidence="4 5" key="1">
    <citation type="journal article" date="2023" name="Life. Sci Alliance">
        <title>Evolutionary insights into 3D genome organization and epigenetic landscape of Vigna mungo.</title>
        <authorList>
            <person name="Junaid A."/>
            <person name="Singh B."/>
            <person name="Bhatia S."/>
        </authorList>
    </citation>
    <scope>NUCLEOTIDE SEQUENCE [LARGE SCALE GENOMIC DNA]</scope>
    <source>
        <strain evidence="4">Urdbean</strain>
    </source>
</reference>
<accession>A0AAQ3MMM4</accession>
<sequence>MAFHADEAKTTMQHQPCAACRMLRRRCDSKCELALYFPTGEVENFAVVHRVFGARNVVKRIQTVEEAKRGDAVKSMVYEATARLRDPVYGSAGVIYELQKMIEELKAQLDSIKTRMSEMREEKEQLLSIGNNYDPLFGISGTIFDSAMASDPFEFPVEGGWLCSNISTPS</sequence>